<keyword evidence="1" id="KW-0732">Signal</keyword>
<evidence type="ECO:0000256" key="1">
    <source>
        <dbReference type="SAM" id="SignalP"/>
    </source>
</evidence>
<name>A0ABN9WYN5_9DINO</name>
<proteinExistence type="predicted"/>
<sequence length="183" mass="19473">MGLARIGACAQFFCSATLARVTRAAEGAVLLQARCWPSLPPGHDTAAVDMVMSWRRIKARAAGAFENALPDVAKYSKRNAGSQPGDLGLQVRKLNRFDTTDGPALKECGPGPNCFSTTFDPEDVACSTALRPWSPPPGTPAAEALAQLREEIAGYPPGQNGVDGGGFRVITAQDNYRRRLSRA</sequence>
<comment type="caution">
    <text evidence="2">The sequence shown here is derived from an EMBL/GenBank/DDBJ whole genome shotgun (WGS) entry which is preliminary data.</text>
</comment>
<feature type="chain" id="PRO_5046734806" evidence="1">
    <location>
        <begin position="25"/>
        <end position="183"/>
    </location>
</feature>
<accession>A0ABN9WYN5</accession>
<evidence type="ECO:0000313" key="2">
    <source>
        <dbReference type="EMBL" id="CAK0892063.1"/>
    </source>
</evidence>
<dbReference type="Proteomes" id="UP001189429">
    <property type="component" value="Unassembled WGS sequence"/>
</dbReference>
<evidence type="ECO:0000313" key="3">
    <source>
        <dbReference type="Proteomes" id="UP001189429"/>
    </source>
</evidence>
<organism evidence="2 3">
    <name type="scientific">Prorocentrum cordatum</name>
    <dbReference type="NCBI Taxonomy" id="2364126"/>
    <lineage>
        <taxon>Eukaryota</taxon>
        <taxon>Sar</taxon>
        <taxon>Alveolata</taxon>
        <taxon>Dinophyceae</taxon>
        <taxon>Prorocentrales</taxon>
        <taxon>Prorocentraceae</taxon>
        <taxon>Prorocentrum</taxon>
    </lineage>
</organism>
<protein>
    <submittedName>
        <fullName evidence="2">Uncharacterized protein</fullName>
    </submittedName>
</protein>
<keyword evidence="3" id="KW-1185">Reference proteome</keyword>
<gene>
    <name evidence="2" type="ORF">PCOR1329_LOCUS71802</name>
</gene>
<feature type="signal peptide" evidence="1">
    <location>
        <begin position="1"/>
        <end position="24"/>
    </location>
</feature>
<reference evidence="2" key="1">
    <citation type="submission" date="2023-10" db="EMBL/GenBank/DDBJ databases">
        <authorList>
            <person name="Chen Y."/>
            <person name="Shah S."/>
            <person name="Dougan E. K."/>
            <person name="Thang M."/>
            <person name="Chan C."/>
        </authorList>
    </citation>
    <scope>NUCLEOTIDE SEQUENCE [LARGE SCALE GENOMIC DNA]</scope>
</reference>
<dbReference type="EMBL" id="CAUYUJ010019556">
    <property type="protein sequence ID" value="CAK0892063.1"/>
    <property type="molecule type" value="Genomic_DNA"/>
</dbReference>